<feature type="modified residue" description="4-aspartylphosphate" evidence="21">
    <location>
        <position position="894"/>
    </location>
</feature>
<evidence type="ECO:0000313" key="28">
    <source>
        <dbReference type="EMBL" id="GGC65504.1"/>
    </source>
</evidence>
<evidence type="ECO:0000259" key="26">
    <source>
        <dbReference type="PROSITE" id="PS50113"/>
    </source>
</evidence>
<evidence type="ECO:0000259" key="23">
    <source>
        <dbReference type="PROSITE" id="PS50109"/>
    </source>
</evidence>
<dbReference type="FunFam" id="3.30.565.10:FF:000010">
    <property type="entry name" value="Sensor histidine kinase RcsC"/>
    <property type="match status" value="1"/>
</dbReference>
<feature type="modified residue" description="4-aspartylphosphate" evidence="21">
    <location>
        <position position="754"/>
    </location>
</feature>
<evidence type="ECO:0000256" key="21">
    <source>
        <dbReference type="PROSITE-ProRule" id="PRU00169"/>
    </source>
</evidence>
<organism evidence="28 29">
    <name type="scientific">Undibacterium terreum</name>
    <dbReference type="NCBI Taxonomy" id="1224302"/>
    <lineage>
        <taxon>Bacteria</taxon>
        <taxon>Pseudomonadati</taxon>
        <taxon>Pseudomonadota</taxon>
        <taxon>Betaproteobacteria</taxon>
        <taxon>Burkholderiales</taxon>
        <taxon>Oxalobacteraceae</taxon>
        <taxon>Undibacterium</taxon>
    </lineage>
</organism>
<feature type="transmembrane region" description="Helical" evidence="22">
    <location>
        <begin position="282"/>
        <end position="305"/>
    </location>
</feature>
<dbReference type="SMART" id="SM00388">
    <property type="entry name" value="HisKA"/>
    <property type="match status" value="1"/>
</dbReference>
<keyword evidence="11" id="KW-0067">ATP-binding</keyword>
<evidence type="ECO:0000259" key="24">
    <source>
        <dbReference type="PROSITE" id="PS50110"/>
    </source>
</evidence>
<dbReference type="FunFam" id="1.10.287.130:FF:000002">
    <property type="entry name" value="Two-component osmosensing histidine kinase"/>
    <property type="match status" value="1"/>
</dbReference>
<keyword evidence="6" id="KW-0808">Transferase</keyword>
<evidence type="ECO:0000256" key="4">
    <source>
        <dbReference type="ARBA" id="ARBA00022475"/>
    </source>
</evidence>
<evidence type="ECO:0000313" key="29">
    <source>
        <dbReference type="Proteomes" id="UP000637423"/>
    </source>
</evidence>
<dbReference type="EMBL" id="BMED01000001">
    <property type="protein sequence ID" value="GGC65504.1"/>
    <property type="molecule type" value="Genomic_DNA"/>
</dbReference>
<dbReference type="Pfam" id="PF02518">
    <property type="entry name" value="HATPase_c"/>
    <property type="match status" value="1"/>
</dbReference>
<dbReference type="RefSeq" id="WP_188564899.1">
    <property type="nucleotide sequence ID" value="NZ_BMED01000001.1"/>
</dbReference>
<evidence type="ECO:0000259" key="25">
    <source>
        <dbReference type="PROSITE" id="PS50112"/>
    </source>
</evidence>
<accession>A0A916UC14</accession>
<keyword evidence="5 21" id="KW-0597">Phosphoprotein</keyword>
<dbReference type="Pfam" id="PF08447">
    <property type="entry name" value="PAS_3"/>
    <property type="match status" value="1"/>
</dbReference>
<feature type="domain" description="HPt" evidence="27">
    <location>
        <begin position="996"/>
        <end position="1089"/>
    </location>
</feature>
<dbReference type="Pfam" id="PF00512">
    <property type="entry name" value="HisKA"/>
    <property type="match status" value="1"/>
</dbReference>
<dbReference type="PROSITE" id="PS50113">
    <property type="entry name" value="PAC"/>
    <property type="match status" value="1"/>
</dbReference>
<proteinExistence type="predicted"/>
<dbReference type="InterPro" id="IPR003594">
    <property type="entry name" value="HATPase_dom"/>
</dbReference>
<dbReference type="SUPFAM" id="SSF103190">
    <property type="entry name" value="Sensory domain-like"/>
    <property type="match status" value="1"/>
</dbReference>
<feature type="domain" description="PAS" evidence="25">
    <location>
        <begin position="317"/>
        <end position="388"/>
    </location>
</feature>
<dbReference type="PROSITE" id="PS50109">
    <property type="entry name" value="HIS_KIN"/>
    <property type="match status" value="1"/>
</dbReference>
<dbReference type="SUPFAM" id="SSF55874">
    <property type="entry name" value="ATPase domain of HSP90 chaperone/DNA topoisomerase II/histidine kinase"/>
    <property type="match status" value="1"/>
</dbReference>
<evidence type="ECO:0000256" key="2">
    <source>
        <dbReference type="ARBA" id="ARBA00004651"/>
    </source>
</evidence>
<dbReference type="AlphaFoldDB" id="A0A916UC14"/>
<dbReference type="SMART" id="SM00387">
    <property type="entry name" value="HATPase_c"/>
    <property type="match status" value="1"/>
</dbReference>
<reference evidence="28" key="2">
    <citation type="submission" date="2020-09" db="EMBL/GenBank/DDBJ databases">
        <authorList>
            <person name="Sun Q."/>
            <person name="Zhou Y."/>
        </authorList>
    </citation>
    <scope>NUCLEOTIDE SEQUENCE</scope>
    <source>
        <strain evidence="28">CGMCC 1.10998</strain>
    </source>
</reference>
<dbReference type="PRINTS" id="PR00344">
    <property type="entry name" value="BCTRLSENSOR"/>
</dbReference>
<evidence type="ECO:0000256" key="12">
    <source>
        <dbReference type="ARBA" id="ARBA00022989"/>
    </source>
</evidence>
<feature type="modified residue" description="Phosphohistidine" evidence="20">
    <location>
        <position position="1035"/>
    </location>
</feature>
<dbReference type="Proteomes" id="UP000637423">
    <property type="component" value="Unassembled WGS sequence"/>
</dbReference>
<keyword evidence="8" id="KW-0732">Signal</keyword>
<feature type="domain" description="Histidine kinase" evidence="23">
    <location>
        <begin position="462"/>
        <end position="683"/>
    </location>
</feature>
<keyword evidence="12 22" id="KW-1133">Transmembrane helix</keyword>
<dbReference type="PROSITE" id="PS50112">
    <property type="entry name" value="PAS"/>
    <property type="match status" value="1"/>
</dbReference>
<dbReference type="SMART" id="SM00448">
    <property type="entry name" value="REC"/>
    <property type="match status" value="2"/>
</dbReference>
<dbReference type="PANTHER" id="PTHR45339:SF1">
    <property type="entry name" value="HYBRID SIGNAL TRANSDUCTION HISTIDINE KINASE J"/>
    <property type="match status" value="1"/>
</dbReference>
<dbReference type="CDD" id="cd17546">
    <property type="entry name" value="REC_hyHK_CKI1_RcsC-like"/>
    <property type="match status" value="2"/>
</dbReference>
<dbReference type="Gene3D" id="3.30.450.20">
    <property type="entry name" value="PAS domain"/>
    <property type="match status" value="3"/>
</dbReference>
<evidence type="ECO:0000256" key="3">
    <source>
        <dbReference type="ARBA" id="ARBA00012438"/>
    </source>
</evidence>
<dbReference type="InterPro" id="IPR005467">
    <property type="entry name" value="His_kinase_dom"/>
</dbReference>
<evidence type="ECO:0000256" key="22">
    <source>
        <dbReference type="SAM" id="Phobius"/>
    </source>
</evidence>
<dbReference type="SUPFAM" id="SSF55785">
    <property type="entry name" value="PYP-like sensor domain (PAS domain)"/>
    <property type="match status" value="1"/>
</dbReference>
<comment type="function">
    <text evidence="16">Member of the two-component regulatory system BvgS/BvgA. Phosphorylates BvgA via a four-step phosphorelay in response to environmental signals.</text>
</comment>
<evidence type="ECO:0000256" key="7">
    <source>
        <dbReference type="ARBA" id="ARBA00022692"/>
    </source>
</evidence>
<evidence type="ECO:0000256" key="16">
    <source>
        <dbReference type="ARBA" id="ARBA00058004"/>
    </source>
</evidence>
<dbReference type="Gene3D" id="1.20.120.160">
    <property type="entry name" value="HPT domain"/>
    <property type="match status" value="1"/>
</dbReference>
<dbReference type="Gene3D" id="3.40.50.2300">
    <property type="match status" value="2"/>
</dbReference>
<dbReference type="PROSITE" id="PS50894">
    <property type="entry name" value="HPT"/>
    <property type="match status" value="1"/>
</dbReference>
<keyword evidence="4" id="KW-1003">Cell membrane</keyword>
<keyword evidence="9" id="KW-0547">Nucleotide-binding</keyword>
<dbReference type="InterPro" id="IPR011006">
    <property type="entry name" value="CheY-like_superfamily"/>
</dbReference>
<dbReference type="CDD" id="cd12914">
    <property type="entry name" value="PDC1_DGC_like"/>
    <property type="match status" value="1"/>
</dbReference>
<dbReference type="PANTHER" id="PTHR45339">
    <property type="entry name" value="HYBRID SIGNAL TRANSDUCTION HISTIDINE KINASE J"/>
    <property type="match status" value="1"/>
</dbReference>
<keyword evidence="7 22" id="KW-0812">Transmembrane</keyword>
<dbReference type="InterPro" id="IPR036097">
    <property type="entry name" value="HisK_dim/P_sf"/>
</dbReference>
<dbReference type="InterPro" id="IPR008207">
    <property type="entry name" value="Sig_transdc_His_kin_Hpt_dom"/>
</dbReference>
<evidence type="ECO:0000256" key="10">
    <source>
        <dbReference type="ARBA" id="ARBA00022777"/>
    </source>
</evidence>
<dbReference type="NCBIfam" id="TIGR00229">
    <property type="entry name" value="sensory_box"/>
    <property type="match status" value="1"/>
</dbReference>
<keyword evidence="13" id="KW-0902">Two-component regulatory system</keyword>
<evidence type="ECO:0000256" key="8">
    <source>
        <dbReference type="ARBA" id="ARBA00022729"/>
    </source>
</evidence>
<dbReference type="InterPro" id="IPR029151">
    <property type="entry name" value="Sensor-like_sf"/>
</dbReference>
<keyword evidence="14" id="KW-0843">Virulence</keyword>
<dbReference type="CDD" id="cd16922">
    <property type="entry name" value="HATPase_EvgS-ArcB-TorS-like"/>
    <property type="match status" value="1"/>
</dbReference>
<keyword evidence="29" id="KW-1185">Reference proteome</keyword>
<name>A0A916UC14_9BURK</name>
<comment type="caution">
    <text evidence="28">The sequence shown here is derived from an EMBL/GenBank/DDBJ whole genome shotgun (WGS) entry which is preliminary data.</text>
</comment>
<dbReference type="InterPro" id="IPR000700">
    <property type="entry name" value="PAS-assoc_C"/>
</dbReference>
<dbReference type="CDD" id="cd12915">
    <property type="entry name" value="PDC2_DGC_like"/>
    <property type="match status" value="1"/>
</dbReference>
<comment type="subcellular location">
    <subcellularLocation>
        <location evidence="2">Cell membrane</location>
        <topology evidence="2">Multi-pass membrane protein</topology>
    </subcellularLocation>
</comment>
<protein>
    <recommendedName>
        <fullName evidence="18">Sensory/regulatory protein RpfC</fullName>
        <ecNumber evidence="3">2.7.13.3</ecNumber>
    </recommendedName>
    <alternativeName>
        <fullName evidence="19">Virulence sensor protein BvgS</fullName>
    </alternativeName>
</protein>
<evidence type="ECO:0000256" key="19">
    <source>
        <dbReference type="ARBA" id="ARBA00070152"/>
    </source>
</evidence>
<evidence type="ECO:0000256" key="1">
    <source>
        <dbReference type="ARBA" id="ARBA00000085"/>
    </source>
</evidence>
<dbReference type="EC" id="2.7.13.3" evidence="3"/>
<evidence type="ECO:0000259" key="27">
    <source>
        <dbReference type="PROSITE" id="PS50894"/>
    </source>
</evidence>
<evidence type="ECO:0000256" key="15">
    <source>
        <dbReference type="ARBA" id="ARBA00023136"/>
    </source>
</evidence>
<reference evidence="28" key="1">
    <citation type="journal article" date="2014" name="Int. J. Syst. Evol. Microbiol.">
        <title>Complete genome sequence of Corynebacterium casei LMG S-19264T (=DSM 44701T), isolated from a smear-ripened cheese.</title>
        <authorList>
            <consortium name="US DOE Joint Genome Institute (JGI-PGF)"/>
            <person name="Walter F."/>
            <person name="Albersmeier A."/>
            <person name="Kalinowski J."/>
            <person name="Ruckert C."/>
        </authorList>
    </citation>
    <scope>NUCLEOTIDE SEQUENCE</scope>
    <source>
        <strain evidence="28">CGMCC 1.10998</strain>
    </source>
</reference>
<dbReference type="CDD" id="cd00130">
    <property type="entry name" value="PAS"/>
    <property type="match status" value="1"/>
</dbReference>
<evidence type="ECO:0000256" key="11">
    <source>
        <dbReference type="ARBA" id="ARBA00022840"/>
    </source>
</evidence>
<dbReference type="GO" id="GO:0000155">
    <property type="term" value="F:phosphorelay sensor kinase activity"/>
    <property type="evidence" value="ECO:0007669"/>
    <property type="project" value="InterPro"/>
</dbReference>
<dbReference type="Pfam" id="PF00072">
    <property type="entry name" value="Response_reg"/>
    <property type="match status" value="2"/>
</dbReference>
<dbReference type="GO" id="GO:0005524">
    <property type="term" value="F:ATP binding"/>
    <property type="evidence" value="ECO:0007669"/>
    <property type="project" value="UniProtKB-KW"/>
</dbReference>
<dbReference type="SUPFAM" id="SSF47226">
    <property type="entry name" value="Histidine-containing phosphotransfer domain, HPT domain"/>
    <property type="match status" value="1"/>
</dbReference>
<comment type="catalytic activity">
    <reaction evidence="1">
        <text>ATP + protein L-histidine = ADP + protein N-phospho-L-histidine.</text>
        <dbReference type="EC" id="2.7.13.3"/>
    </reaction>
</comment>
<dbReference type="InterPro" id="IPR000014">
    <property type="entry name" value="PAS"/>
</dbReference>
<dbReference type="CDD" id="cd00082">
    <property type="entry name" value="HisKA"/>
    <property type="match status" value="1"/>
</dbReference>
<feature type="transmembrane region" description="Helical" evidence="22">
    <location>
        <begin position="12"/>
        <end position="32"/>
    </location>
</feature>
<comment type="subunit">
    <text evidence="17">At low DSF concentrations, interacts with RpfF.</text>
</comment>
<dbReference type="InterPro" id="IPR001789">
    <property type="entry name" value="Sig_transdc_resp-reg_receiver"/>
</dbReference>
<dbReference type="InterPro" id="IPR013655">
    <property type="entry name" value="PAS_fold_3"/>
</dbReference>
<dbReference type="SUPFAM" id="SSF52172">
    <property type="entry name" value="CheY-like"/>
    <property type="match status" value="2"/>
</dbReference>
<evidence type="ECO:0000256" key="17">
    <source>
        <dbReference type="ARBA" id="ARBA00064003"/>
    </source>
</evidence>
<dbReference type="InterPro" id="IPR036890">
    <property type="entry name" value="HATPase_C_sf"/>
</dbReference>
<dbReference type="InterPro" id="IPR003661">
    <property type="entry name" value="HisK_dim/P_dom"/>
</dbReference>
<keyword evidence="15 22" id="KW-0472">Membrane</keyword>
<dbReference type="InterPro" id="IPR004358">
    <property type="entry name" value="Sig_transdc_His_kin-like_C"/>
</dbReference>
<dbReference type="SUPFAM" id="SSF47384">
    <property type="entry name" value="Homodimeric domain of signal transducing histidine kinase"/>
    <property type="match status" value="1"/>
</dbReference>
<dbReference type="Pfam" id="PF01627">
    <property type="entry name" value="Hpt"/>
    <property type="match status" value="1"/>
</dbReference>
<feature type="domain" description="Response regulatory" evidence="24">
    <location>
        <begin position="845"/>
        <end position="963"/>
    </location>
</feature>
<gene>
    <name evidence="28" type="ORF">GCM10011396_10650</name>
</gene>
<evidence type="ECO:0000256" key="6">
    <source>
        <dbReference type="ARBA" id="ARBA00022679"/>
    </source>
</evidence>
<dbReference type="InterPro" id="IPR036641">
    <property type="entry name" value="HPT_dom_sf"/>
</dbReference>
<evidence type="ECO:0000256" key="18">
    <source>
        <dbReference type="ARBA" id="ARBA00068150"/>
    </source>
</evidence>
<dbReference type="GO" id="GO:0005886">
    <property type="term" value="C:plasma membrane"/>
    <property type="evidence" value="ECO:0007669"/>
    <property type="project" value="UniProtKB-SubCell"/>
</dbReference>
<sequence>MQVARKSFRHQLILMFGLVLALVWALVTYELFQSRLHYLAEANLRTRVQSQVFSEYSQSAIRRINEVLLDIRGDWKGSWQDYAELVRRRQEILSDISFQVTIIDKDGIVQFSNLSKPNTRTDLSQREHFLVHKDAPERDAMFISTPVKGKISGKWSLQFTRPIMSEGRFNGVLVVSVSPEQFTALAGKLNLNGDGVVTVLNDGGIVMARFPYVEAALGKPIDAAFLAGSPAPSTGNFQRVAAVDGVERIYGFSRLPEYHLNFIVGESLSSVMAPYHAHRNDVLIVASAISISALFLFALLFRALIARDNIQQKLSEREATLRQSQEIGRIGSYSMDVSTRQLTWSHAMDEILGLPAGFNHSYQELRKILHPDDLEAVETAIAGAMREQGKFNYEFRIIRPIDGKECWIQAFGQFDHNAEHNSNCVVGIIQDTTQRKRHEEELTHAKELAETANVAKSLFLASMSHEIRTPMNGILGMTELALDTELDREQRQYLSLIKSSADSLLVIIDDILDSSKIEAGKLALENAPFELSAMLGDAIKALEIQAEQKGLELIADIDVGNFNHLNGDAGRLKQIFVNIVGNGIKFTETGEVMIQVRHEETMGGDVLLHFKVTDTGIGIPADKIASIFETFSQADNSITRKYGGTGLGLSISSRLVDLMQGSIWVESELGRGSTFNFSVRMKKGAEAVYLKKDQALPNLRVLIVDDNTTNLQFLNDCFVRMGMSAVCTENGESAFNEIQRAQKAGAPYDLILLDAHMPGMDGFAVQEKIRTLLPESPSLVMMMTSAGSRGDADRCRALEVDVYMQKPIIYGDLKSALCRALNLGQAENPASPAAQASRVAQLRLSILLVEDNVINQRLAVRILEKSGHQVTVCENGAEALSALEKDHVDLILMDMQMPVMDGIEATLAIRARELIQGGHVPIVAMTANVMAGDRERCLQAGMDDYISKPIQAGKLMDCIASLFAARSENPASSTAARDALSASAAFDYGRAIANTDKVVLDIVGKLASDKIPGYVSDIGDALTTGNANAVYRAAHTLKGVVGYFCAAPLVKATENIETCATRGDLEDAQRYFESLQSEVQRFLPHLDAILQRNVPSQ</sequence>
<evidence type="ECO:0000256" key="9">
    <source>
        <dbReference type="ARBA" id="ARBA00022741"/>
    </source>
</evidence>
<feature type="domain" description="PAC" evidence="26">
    <location>
        <begin position="391"/>
        <end position="444"/>
    </location>
</feature>
<evidence type="ECO:0000256" key="13">
    <source>
        <dbReference type="ARBA" id="ARBA00023012"/>
    </source>
</evidence>
<dbReference type="PROSITE" id="PS50110">
    <property type="entry name" value="RESPONSE_REGULATORY"/>
    <property type="match status" value="2"/>
</dbReference>
<keyword evidence="10" id="KW-0418">Kinase</keyword>
<dbReference type="InterPro" id="IPR035965">
    <property type="entry name" value="PAS-like_dom_sf"/>
</dbReference>
<evidence type="ECO:0000256" key="5">
    <source>
        <dbReference type="ARBA" id="ARBA00022553"/>
    </source>
</evidence>
<dbReference type="Gene3D" id="1.10.287.130">
    <property type="match status" value="1"/>
</dbReference>
<dbReference type="Gene3D" id="2.10.70.100">
    <property type="match status" value="1"/>
</dbReference>
<feature type="domain" description="Response regulatory" evidence="24">
    <location>
        <begin position="700"/>
        <end position="821"/>
    </location>
</feature>
<dbReference type="Gene3D" id="3.30.565.10">
    <property type="entry name" value="Histidine kinase-like ATPase, C-terminal domain"/>
    <property type="match status" value="1"/>
</dbReference>
<evidence type="ECO:0000256" key="20">
    <source>
        <dbReference type="PROSITE-ProRule" id="PRU00110"/>
    </source>
</evidence>
<evidence type="ECO:0000256" key="14">
    <source>
        <dbReference type="ARBA" id="ARBA00023026"/>
    </source>
</evidence>